<keyword evidence="7" id="KW-1185">Reference proteome</keyword>
<keyword evidence="4" id="KW-0812">Transmembrane</keyword>
<dbReference type="EMBL" id="KI925457">
    <property type="protein sequence ID" value="ETW82459.1"/>
    <property type="molecule type" value="Genomic_DNA"/>
</dbReference>
<keyword evidence="3" id="KW-0460">Magnesium</keyword>
<dbReference type="GO" id="GO:0045332">
    <property type="term" value="P:phospholipid translocation"/>
    <property type="evidence" value="ECO:0007669"/>
    <property type="project" value="TreeGrafter"/>
</dbReference>
<dbReference type="RefSeq" id="XP_009544819.1">
    <property type="nucleotide sequence ID" value="XM_009546524.1"/>
</dbReference>
<dbReference type="InParanoid" id="W4K9N5"/>
<dbReference type="GO" id="GO:0140326">
    <property type="term" value="F:ATPase-coupled intramembrane lipid transporter activity"/>
    <property type="evidence" value="ECO:0007669"/>
    <property type="project" value="TreeGrafter"/>
</dbReference>
<dbReference type="GO" id="GO:0006892">
    <property type="term" value="P:post-Golgi vesicle-mediated transport"/>
    <property type="evidence" value="ECO:0007669"/>
    <property type="project" value="TreeGrafter"/>
</dbReference>
<dbReference type="InterPro" id="IPR023298">
    <property type="entry name" value="ATPase_P-typ_TM_dom_sf"/>
</dbReference>
<evidence type="ECO:0000256" key="2">
    <source>
        <dbReference type="ARBA" id="ARBA00022723"/>
    </source>
</evidence>
<dbReference type="Proteomes" id="UP000030671">
    <property type="component" value="Unassembled WGS sequence"/>
</dbReference>
<dbReference type="KEGG" id="hir:HETIRDRAFT_316630"/>
<dbReference type="InterPro" id="IPR032630">
    <property type="entry name" value="P_typ_ATPase_c"/>
</dbReference>
<dbReference type="SUPFAM" id="SSF81665">
    <property type="entry name" value="Calcium ATPase, transmembrane domain M"/>
    <property type="match status" value="1"/>
</dbReference>
<dbReference type="Pfam" id="PF16212">
    <property type="entry name" value="PhoLip_ATPase_C"/>
    <property type="match status" value="1"/>
</dbReference>
<dbReference type="GeneID" id="20670346"/>
<dbReference type="PANTHER" id="PTHR24092">
    <property type="entry name" value="PROBABLE PHOSPHOLIPID-TRANSPORTING ATPASE"/>
    <property type="match status" value="1"/>
</dbReference>
<feature type="non-terminal residue" evidence="6">
    <location>
        <position position="1"/>
    </location>
</feature>
<evidence type="ECO:0000256" key="3">
    <source>
        <dbReference type="ARBA" id="ARBA00022842"/>
    </source>
</evidence>
<feature type="transmembrane region" description="Helical" evidence="4">
    <location>
        <begin position="17"/>
        <end position="37"/>
    </location>
</feature>
<dbReference type="eggNOG" id="KOG0206">
    <property type="taxonomic scope" value="Eukaryota"/>
</dbReference>
<feature type="domain" description="P-type ATPase C-terminal" evidence="5">
    <location>
        <begin position="1"/>
        <end position="78"/>
    </location>
</feature>
<dbReference type="AlphaFoldDB" id="W4K9N5"/>
<dbReference type="OrthoDB" id="377733at2759"/>
<name>W4K9N5_HETIT</name>
<evidence type="ECO:0000259" key="5">
    <source>
        <dbReference type="Pfam" id="PF16212"/>
    </source>
</evidence>
<dbReference type="GO" id="GO:0005886">
    <property type="term" value="C:plasma membrane"/>
    <property type="evidence" value="ECO:0007669"/>
    <property type="project" value="TreeGrafter"/>
</dbReference>
<gene>
    <name evidence="6" type="ORF">HETIRDRAFT_316630</name>
</gene>
<evidence type="ECO:0000256" key="4">
    <source>
        <dbReference type="SAM" id="Phobius"/>
    </source>
</evidence>
<evidence type="ECO:0000313" key="7">
    <source>
        <dbReference type="Proteomes" id="UP000030671"/>
    </source>
</evidence>
<protein>
    <recommendedName>
        <fullName evidence="5">P-type ATPase C-terminal domain-containing protein</fullName>
    </recommendedName>
</protein>
<dbReference type="GO" id="GO:0032456">
    <property type="term" value="P:endocytic recycling"/>
    <property type="evidence" value="ECO:0007669"/>
    <property type="project" value="TreeGrafter"/>
</dbReference>
<proteinExistence type="predicted"/>
<feature type="transmembrane region" description="Helical" evidence="4">
    <location>
        <begin position="49"/>
        <end position="69"/>
    </location>
</feature>
<dbReference type="GO" id="GO:0005802">
    <property type="term" value="C:trans-Golgi network"/>
    <property type="evidence" value="ECO:0007669"/>
    <property type="project" value="TreeGrafter"/>
</dbReference>
<evidence type="ECO:0000256" key="1">
    <source>
        <dbReference type="ARBA" id="ARBA00004141"/>
    </source>
</evidence>
<accession>W4K9N5</accession>
<keyword evidence="4" id="KW-1133">Transmembrane helix</keyword>
<keyword evidence="2" id="KW-0479">Metal-binding</keyword>
<dbReference type="PANTHER" id="PTHR24092:SF150">
    <property type="entry name" value="PHOSPHOLIPID-TRANSPORTING ATPASE"/>
    <property type="match status" value="1"/>
</dbReference>
<dbReference type="HOGENOM" id="CLU_2628539_0_0_1"/>
<comment type="subcellular location">
    <subcellularLocation>
        <location evidence="1">Membrane</location>
        <topology evidence="1">Multi-pass membrane protein</topology>
    </subcellularLocation>
</comment>
<dbReference type="STRING" id="747525.W4K9N5"/>
<reference evidence="6 7" key="1">
    <citation type="journal article" date="2012" name="New Phytol.">
        <title>Insight into trade-off between wood decay and parasitism from the genome of a fungal forest pathogen.</title>
        <authorList>
            <person name="Olson A."/>
            <person name="Aerts A."/>
            <person name="Asiegbu F."/>
            <person name="Belbahri L."/>
            <person name="Bouzid O."/>
            <person name="Broberg A."/>
            <person name="Canback B."/>
            <person name="Coutinho P.M."/>
            <person name="Cullen D."/>
            <person name="Dalman K."/>
            <person name="Deflorio G."/>
            <person name="van Diepen L.T."/>
            <person name="Dunand C."/>
            <person name="Duplessis S."/>
            <person name="Durling M."/>
            <person name="Gonthier P."/>
            <person name="Grimwood J."/>
            <person name="Fossdal C.G."/>
            <person name="Hansson D."/>
            <person name="Henrissat B."/>
            <person name="Hietala A."/>
            <person name="Himmelstrand K."/>
            <person name="Hoffmeister D."/>
            <person name="Hogberg N."/>
            <person name="James T.Y."/>
            <person name="Karlsson M."/>
            <person name="Kohler A."/>
            <person name="Kues U."/>
            <person name="Lee Y.H."/>
            <person name="Lin Y.C."/>
            <person name="Lind M."/>
            <person name="Lindquist E."/>
            <person name="Lombard V."/>
            <person name="Lucas S."/>
            <person name="Lunden K."/>
            <person name="Morin E."/>
            <person name="Murat C."/>
            <person name="Park J."/>
            <person name="Raffaello T."/>
            <person name="Rouze P."/>
            <person name="Salamov A."/>
            <person name="Schmutz J."/>
            <person name="Solheim H."/>
            <person name="Stahlberg J."/>
            <person name="Velez H."/>
            <person name="de Vries R.P."/>
            <person name="Wiebenga A."/>
            <person name="Woodward S."/>
            <person name="Yakovlev I."/>
            <person name="Garbelotto M."/>
            <person name="Martin F."/>
            <person name="Grigoriev I.V."/>
            <person name="Stenlid J."/>
        </authorList>
    </citation>
    <scope>NUCLEOTIDE SEQUENCE [LARGE SCALE GENOMIC DNA]</scope>
    <source>
        <strain evidence="6 7">TC 32-1</strain>
    </source>
</reference>
<keyword evidence="4" id="KW-0472">Membrane</keyword>
<organism evidence="6 7">
    <name type="scientific">Heterobasidion irregulare (strain TC 32-1)</name>
    <dbReference type="NCBI Taxonomy" id="747525"/>
    <lineage>
        <taxon>Eukaryota</taxon>
        <taxon>Fungi</taxon>
        <taxon>Dikarya</taxon>
        <taxon>Basidiomycota</taxon>
        <taxon>Agaricomycotina</taxon>
        <taxon>Agaricomycetes</taxon>
        <taxon>Russulales</taxon>
        <taxon>Bondarzewiaceae</taxon>
        <taxon>Heterobasidion</taxon>
        <taxon>Heterobasidion annosum species complex</taxon>
    </lineage>
</organism>
<sequence>KLLLVHGARSYQYLSKLILYSFYKNVVLYMTQFWFSFFNNVSGQIAYESWTVVFTVLPPLVIGIFDQFVSARILDRHP</sequence>
<dbReference type="GO" id="GO:0046872">
    <property type="term" value="F:metal ion binding"/>
    <property type="evidence" value="ECO:0007669"/>
    <property type="project" value="UniProtKB-KW"/>
</dbReference>
<evidence type="ECO:0000313" key="6">
    <source>
        <dbReference type="EMBL" id="ETW82459.1"/>
    </source>
</evidence>